<proteinExistence type="predicted"/>
<dbReference type="EMBL" id="GBRH01198101">
    <property type="protein sequence ID" value="JAD99794.1"/>
    <property type="molecule type" value="Transcribed_RNA"/>
</dbReference>
<name>A0A0A9EGA7_ARUDO</name>
<dbReference type="AlphaFoldDB" id="A0A0A9EGA7"/>
<reference evidence="1" key="2">
    <citation type="journal article" date="2015" name="Data Brief">
        <title>Shoot transcriptome of the giant reed, Arundo donax.</title>
        <authorList>
            <person name="Barrero R.A."/>
            <person name="Guerrero F.D."/>
            <person name="Moolhuijzen P."/>
            <person name="Goolsby J.A."/>
            <person name="Tidwell J."/>
            <person name="Bellgard S.E."/>
            <person name="Bellgard M.I."/>
        </authorList>
    </citation>
    <scope>NUCLEOTIDE SEQUENCE</scope>
    <source>
        <tissue evidence="1">Shoot tissue taken approximately 20 cm above the soil surface</tissue>
    </source>
</reference>
<accession>A0A0A9EGA7</accession>
<organism evidence="1">
    <name type="scientific">Arundo donax</name>
    <name type="common">Giant reed</name>
    <name type="synonym">Donax arundinaceus</name>
    <dbReference type="NCBI Taxonomy" id="35708"/>
    <lineage>
        <taxon>Eukaryota</taxon>
        <taxon>Viridiplantae</taxon>
        <taxon>Streptophyta</taxon>
        <taxon>Embryophyta</taxon>
        <taxon>Tracheophyta</taxon>
        <taxon>Spermatophyta</taxon>
        <taxon>Magnoliopsida</taxon>
        <taxon>Liliopsida</taxon>
        <taxon>Poales</taxon>
        <taxon>Poaceae</taxon>
        <taxon>PACMAD clade</taxon>
        <taxon>Arundinoideae</taxon>
        <taxon>Arundineae</taxon>
        <taxon>Arundo</taxon>
    </lineage>
</organism>
<sequence length="36" mass="4068">MFGPTITDKVPINLGLERISFARPKYTPNDIGTLYQ</sequence>
<protein>
    <submittedName>
        <fullName evidence="1">Uncharacterized protein</fullName>
    </submittedName>
</protein>
<evidence type="ECO:0000313" key="1">
    <source>
        <dbReference type="EMBL" id="JAD99794.1"/>
    </source>
</evidence>
<reference evidence="1" key="1">
    <citation type="submission" date="2014-09" db="EMBL/GenBank/DDBJ databases">
        <authorList>
            <person name="Magalhaes I.L.F."/>
            <person name="Oliveira U."/>
            <person name="Santos F.R."/>
            <person name="Vidigal T.H.D.A."/>
            <person name="Brescovit A.D."/>
            <person name="Santos A.J."/>
        </authorList>
    </citation>
    <scope>NUCLEOTIDE SEQUENCE</scope>
    <source>
        <tissue evidence="1">Shoot tissue taken approximately 20 cm above the soil surface</tissue>
    </source>
</reference>